<dbReference type="AlphaFoldDB" id="A0A2Z4FIB5"/>
<dbReference type="OrthoDB" id="5507619at2"/>
<gene>
    <name evidence="1" type="ORF">DN745_05280</name>
</gene>
<evidence type="ECO:0000313" key="2">
    <source>
        <dbReference type="Proteomes" id="UP000249799"/>
    </source>
</evidence>
<evidence type="ECO:0000313" key="1">
    <source>
        <dbReference type="EMBL" id="AWV88781.1"/>
    </source>
</evidence>
<accession>A0A2Z4FIB5</accession>
<proteinExistence type="predicted"/>
<dbReference type="Proteomes" id="UP000249799">
    <property type="component" value="Chromosome"/>
</dbReference>
<protein>
    <submittedName>
        <fullName evidence="1">Uncharacterized protein</fullName>
    </submittedName>
</protein>
<dbReference type="KEGG" id="bsed:DN745_05280"/>
<dbReference type="Gene3D" id="1.25.40.10">
    <property type="entry name" value="Tetratricopeptide repeat domain"/>
    <property type="match status" value="1"/>
</dbReference>
<reference evidence="1 2" key="1">
    <citation type="submission" date="2018-06" db="EMBL/GenBank/DDBJ databases">
        <title>Lujinxingia sediminis gen. nov. sp. nov., a new facultative anaerobic member of the class Deltaproteobacteria, and proposal of Lujinxingaceae fam. nov.</title>
        <authorList>
            <person name="Guo L.-Y."/>
            <person name="Li C.-M."/>
            <person name="Wang S."/>
            <person name="Du Z.-J."/>
        </authorList>
    </citation>
    <scope>NUCLEOTIDE SEQUENCE [LARGE SCALE GENOMIC DNA]</scope>
    <source>
        <strain evidence="1 2">FA350</strain>
    </source>
</reference>
<dbReference type="InterPro" id="IPR011990">
    <property type="entry name" value="TPR-like_helical_dom_sf"/>
</dbReference>
<dbReference type="EMBL" id="CP030032">
    <property type="protein sequence ID" value="AWV88781.1"/>
    <property type="molecule type" value="Genomic_DNA"/>
</dbReference>
<dbReference type="SUPFAM" id="SSF48452">
    <property type="entry name" value="TPR-like"/>
    <property type="match status" value="1"/>
</dbReference>
<dbReference type="RefSeq" id="WP_111332781.1">
    <property type="nucleotide sequence ID" value="NZ_CP030032.1"/>
</dbReference>
<name>A0A2Z4FIB5_9DELT</name>
<sequence>MKLTRLTAGTPSTLRPYLWHYFSALMVLLICTALPTPAHAQQLDGEVEALLKKIDNDEANYEKKPVPPSSVDAINLDVHWRLFKRVSQSDSAGVKEIQAFTRDGISLGYRNFPAYSTAVQAVTTGKMERGEITQQDASRLYESARALAPDLPYPAFAYSAHLMRHNLGRLPAIVSLYLDGVQLGYTWLDTRIPWGLKLASLALLAFLGASLLFLFAQLLRNFGILAYDFSRVLPTGFSSNQTVILAVAMVIVPGLLLRSSLLSALIMLAVLSLVQNHRERFVTALIFGALLALPTMDQYLSKQITWPGSEAQRVFHAQYLGCDSTCEDALEQSWLDAGGEDPVLTYANAFLKYRSGTPAELENLLGMLDEVKQWPAEMRPSVDNLRGATLVALARPDEAIVHLEAARAATQKGSEPTRAAASFNLMRAHQMNDDRGSATAAYDDAIRIDLGALRSHLALERRDVNSFLIVNPLPSDVFWQRHQAQAQEVVSIATPVWRSLAGPNLPIERTPLLGGVGILFVLLGLPLTLGRRTSTPCPHCGMARDPRDAPKTGDHRYCLPCYQTFVSGASLEYSARVHNEKVSGRRERFQEFLRRALSLLMPGTGHCQAGHAVFGFLVIFGTLFGIALLWRPMGIWRAPHELFSVNWAAQESIAWVLISIGASIGLSAALRGIRPTQISAPKGAKQNQPTRGSHV</sequence>
<keyword evidence="2" id="KW-1185">Reference proteome</keyword>
<organism evidence="1 2">
    <name type="scientific">Bradymonas sediminis</name>
    <dbReference type="NCBI Taxonomy" id="1548548"/>
    <lineage>
        <taxon>Bacteria</taxon>
        <taxon>Deltaproteobacteria</taxon>
        <taxon>Bradymonadales</taxon>
        <taxon>Bradymonadaceae</taxon>
        <taxon>Bradymonas</taxon>
    </lineage>
</organism>